<feature type="signal peptide" evidence="2">
    <location>
        <begin position="1"/>
        <end position="18"/>
    </location>
</feature>
<evidence type="ECO:0000256" key="2">
    <source>
        <dbReference type="SAM" id="SignalP"/>
    </source>
</evidence>
<evidence type="ECO:0000313" key="4">
    <source>
        <dbReference type="Proteomes" id="UP000191820"/>
    </source>
</evidence>
<dbReference type="Proteomes" id="UP000191820">
    <property type="component" value="Chromosome"/>
</dbReference>
<feature type="chain" id="PRO_5046804733" description="NirD/YgiW/YdeI family stress tolerance protein" evidence="2">
    <location>
        <begin position="19"/>
        <end position="132"/>
    </location>
</feature>
<evidence type="ECO:0008006" key="5">
    <source>
        <dbReference type="Google" id="ProtNLM"/>
    </source>
</evidence>
<organism evidence="3 4">
    <name type="scientific">Shewanella japonica</name>
    <dbReference type="NCBI Taxonomy" id="93973"/>
    <lineage>
        <taxon>Bacteria</taxon>
        <taxon>Pseudomonadati</taxon>
        <taxon>Pseudomonadota</taxon>
        <taxon>Gammaproteobacteria</taxon>
        <taxon>Alteromonadales</taxon>
        <taxon>Shewanellaceae</taxon>
        <taxon>Shewanella</taxon>
    </lineage>
</organism>
<dbReference type="RefSeq" id="WP_080915036.1">
    <property type="nucleotide sequence ID" value="NZ_CP020472.1"/>
</dbReference>
<dbReference type="PANTHER" id="PTHR36571:SF1">
    <property type="entry name" value="PROTEIN YGIW"/>
    <property type="match status" value="1"/>
</dbReference>
<dbReference type="EMBL" id="CP020472">
    <property type="protein sequence ID" value="ARD21257.1"/>
    <property type="molecule type" value="Genomic_DNA"/>
</dbReference>
<protein>
    <recommendedName>
        <fullName evidence="5">NirD/YgiW/YdeI family stress tolerance protein</fullName>
    </recommendedName>
</protein>
<keyword evidence="4" id="KW-1185">Reference proteome</keyword>
<keyword evidence="1 2" id="KW-0732">Signal</keyword>
<sequence length="132" mass="13916">MKKLLVCSVLFMSSAAMANQSEGYSDNAAVTTPALKQAGGFSGPVAGSAHTVASALEAKDDAPAILTGFIVESLGDEEYRFKDDSGEIIVEIDDDKWSGILATPETKLTLQGEVDSEWTTTSLDVDVVRLAD</sequence>
<dbReference type="Gene3D" id="2.40.50.200">
    <property type="entry name" value="Bacterial OB-fold"/>
    <property type="match status" value="1"/>
</dbReference>
<gene>
    <name evidence="3" type="ORF">SJ2017_0926</name>
</gene>
<dbReference type="NCBIfam" id="NF033674">
    <property type="entry name" value="stress_OB_fold"/>
    <property type="match status" value="1"/>
</dbReference>
<name>A0ABM6JIY6_9GAMM</name>
<dbReference type="PANTHER" id="PTHR36571">
    <property type="entry name" value="PROTEIN YGIW"/>
    <property type="match status" value="1"/>
</dbReference>
<reference evidence="3 4" key="1">
    <citation type="submission" date="2017-03" db="EMBL/GenBank/DDBJ databases">
        <title>Genome sequencing of Shewanella japonica KCTC 22435.</title>
        <authorList>
            <person name="Kim K.M."/>
        </authorList>
    </citation>
    <scope>NUCLEOTIDE SEQUENCE [LARGE SCALE GENOMIC DNA]</scope>
    <source>
        <strain evidence="3 4">KCTC 22435</strain>
    </source>
</reference>
<dbReference type="SUPFAM" id="SSF101756">
    <property type="entry name" value="Hypothetical protein YgiW"/>
    <property type="match status" value="1"/>
</dbReference>
<evidence type="ECO:0000313" key="3">
    <source>
        <dbReference type="EMBL" id="ARD21257.1"/>
    </source>
</evidence>
<dbReference type="InterPro" id="IPR005220">
    <property type="entry name" value="CarO-like"/>
</dbReference>
<evidence type="ECO:0000256" key="1">
    <source>
        <dbReference type="ARBA" id="ARBA00022729"/>
    </source>
</evidence>
<dbReference type="InterPro" id="IPR036700">
    <property type="entry name" value="BOBF_sf"/>
</dbReference>
<proteinExistence type="predicted"/>
<accession>A0ABM6JIY6</accession>
<dbReference type="Pfam" id="PF04076">
    <property type="entry name" value="BOF"/>
    <property type="match status" value="1"/>
</dbReference>